<feature type="compositionally biased region" description="Polar residues" evidence="1">
    <location>
        <begin position="21"/>
        <end position="54"/>
    </location>
</feature>
<feature type="region of interest" description="Disordered" evidence="1">
    <location>
        <begin position="269"/>
        <end position="324"/>
    </location>
</feature>
<dbReference type="InterPro" id="IPR002469">
    <property type="entry name" value="Peptidase_S9B_N"/>
</dbReference>
<proteinExistence type="predicted"/>
<evidence type="ECO:0000313" key="3">
    <source>
        <dbReference type="EMBL" id="OTF76712.1"/>
    </source>
</evidence>
<dbReference type="GO" id="GO:0006508">
    <property type="term" value="P:proteolysis"/>
    <property type="evidence" value="ECO:0007669"/>
    <property type="project" value="InterPro"/>
</dbReference>
<keyword evidence="4" id="KW-1185">Reference proteome</keyword>
<dbReference type="Proteomes" id="UP000194236">
    <property type="component" value="Unassembled WGS sequence"/>
</dbReference>
<feature type="domain" description="Dipeptidylpeptidase IV N-terminal" evidence="2">
    <location>
        <begin position="473"/>
        <end position="540"/>
    </location>
</feature>
<accession>A0A1Y3B7A1</accession>
<sequence length="544" mass="61879">MEKRSNPNDEDHNESIHHQSKPIQRLNSPPINSSQLPSTSFTNHIPSNSNSFHSNVTATSSIPIKIGEDSSPEIAALKLPEQERNFFFNSPNLQSLSSANNYLSQSWRNALQMSALNMPSLPDYFTSVPMPSMPNITMPNLPSMPTLSMPSMPNLSMPNISMPNINFPSISDFMRKNIKSWEQIYASVREAKKKYTSVCPSLPFDFNFVHHTKREKLRIYFLASINSLETTLYYCDVDLLKNSTTHDNEDLLNFQSSNQTDFPIPIEHEQERNSQSHQQQEIKPEARSRSNSQTNIDIADCDVDIDDNASSSGSPTSMTLSTQSLSSINSDESYMNTSLLRQSYTSPTSSISNLDKIEWKPLITNLDELVNCPQQTNDNEESLQRASTSSQEEDLILQRKRIILNGIFSYDFHPKTARFVFTMKNVIYWFDDIAITETNPIEMNDENDAVKNVANSSPPYMPGKLINNDYIKLNATICPYQPDLVAYTADNDLWVCDLISGMEIRLTNTNYTKTAIMAGRPSFVMQEEFSRFIGFWWRPSCNIY</sequence>
<comment type="caution">
    <text evidence="3">The sequence shown here is derived from an EMBL/GenBank/DDBJ whole genome shotgun (WGS) entry which is preliminary data.</text>
</comment>
<gene>
    <name evidence="3" type="ORF">BLA29_000618</name>
</gene>
<dbReference type="EMBL" id="MUJZ01036190">
    <property type="protein sequence ID" value="OTF76712.1"/>
    <property type="molecule type" value="Genomic_DNA"/>
</dbReference>
<dbReference type="Gene3D" id="2.140.10.30">
    <property type="entry name" value="Dipeptidylpeptidase IV, N-terminal domain"/>
    <property type="match status" value="1"/>
</dbReference>
<protein>
    <recommendedName>
        <fullName evidence="2">Dipeptidylpeptidase IV N-terminal domain-containing protein</fullName>
    </recommendedName>
</protein>
<reference evidence="3 4" key="1">
    <citation type="submission" date="2017-03" db="EMBL/GenBank/DDBJ databases">
        <title>Genome Survey of Euroglyphus maynei.</title>
        <authorList>
            <person name="Arlian L.G."/>
            <person name="Morgan M.S."/>
            <person name="Rider S.D."/>
        </authorList>
    </citation>
    <scope>NUCLEOTIDE SEQUENCE [LARGE SCALE GENOMIC DNA]</scope>
    <source>
        <strain evidence="3">Arlian Lab</strain>
        <tissue evidence="3">Whole body</tissue>
    </source>
</reference>
<evidence type="ECO:0000313" key="4">
    <source>
        <dbReference type="Proteomes" id="UP000194236"/>
    </source>
</evidence>
<dbReference type="SUPFAM" id="SSF82171">
    <property type="entry name" value="DPP6 N-terminal domain-like"/>
    <property type="match status" value="1"/>
</dbReference>
<dbReference type="AlphaFoldDB" id="A0A1Y3B7A1"/>
<evidence type="ECO:0000256" key="1">
    <source>
        <dbReference type="SAM" id="MobiDB-lite"/>
    </source>
</evidence>
<feature type="compositionally biased region" description="Basic and acidic residues" evidence="1">
    <location>
        <begin position="269"/>
        <end position="288"/>
    </location>
</feature>
<feature type="compositionally biased region" description="Low complexity" evidence="1">
    <location>
        <begin position="310"/>
        <end position="324"/>
    </location>
</feature>
<evidence type="ECO:0000259" key="2">
    <source>
        <dbReference type="Pfam" id="PF00930"/>
    </source>
</evidence>
<name>A0A1Y3B7A1_EURMA</name>
<organism evidence="3 4">
    <name type="scientific">Euroglyphus maynei</name>
    <name type="common">Mayne's house dust mite</name>
    <dbReference type="NCBI Taxonomy" id="6958"/>
    <lineage>
        <taxon>Eukaryota</taxon>
        <taxon>Metazoa</taxon>
        <taxon>Ecdysozoa</taxon>
        <taxon>Arthropoda</taxon>
        <taxon>Chelicerata</taxon>
        <taxon>Arachnida</taxon>
        <taxon>Acari</taxon>
        <taxon>Acariformes</taxon>
        <taxon>Sarcoptiformes</taxon>
        <taxon>Astigmata</taxon>
        <taxon>Psoroptidia</taxon>
        <taxon>Analgoidea</taxon>
        <taxon>Pyroglyphidae</taxon>
        <taxon>Pyroglyphinae</taxon>
        <taxon>Euroglyphus</taxon>
    </lineage>
</organism>
<feature type="compositionally biased region" description="Basic and acidic residues" evidence="1">
    <location>
        <begin position="1"/>
        <end position="17"/>
    </location>
</feature>
<dbReference type="OrthoDB" id="16520at2759"/>
<feature type="region of interest" description="Disordered" evidence="1">
    <location>
        <begin position="1"/>
        <end position="54"/>
    </location>
</feature>
<dbReference type="Pfam" id="PF00930">
    <property type="entry name" value="DPPIV_N"/>
    <property type="match status" value="1"/>
</dbReference>